<dbReference type="PANTHER" id="PTHR37423">
    <property type="entry name" value="SOLUBLE LYTIC MUREIN TRANSGLYCOSYLASE-RELATED"/>
    <property type="match status" value="1"/>
</dbReference>
<comment type="similarity">
    <text evidence="1">Belongs to the transglycosylase Slt family.</text>
</comment>
<dbReference type="InterPro" id="IPR006311">
    <property type="entry name" value="TAT_signal"/>
</dbReference>
<evidence type="ECO:0000313" key="4">
    <source>
        <dbReference type="EMBL" id="QIM54484.1"/>
    </source>
</evidence>
<dbReference type="Proteomes" id="UP000503162">
    <property type="component" value="Chromosome"/>
</dbReference>
<reference evidence="4 5" key="1">
    <citation type="submission" date="2020-03" db="EMBL/GenBank/DDBJ databases">
        <title>Hydrogenophaga sp. nov. isolated from cyanobacterial mat.</title>
        <authorList>
            <person name="Thorat V."/>
            <person name="Kirdat K."/>
            <person name="Tiwarekar B."/>
            <person name="Costa E.D."/>
            <person name="Yadav A."/>
        </authorList>
    </citation>
    <scope>NUCLEOTIDE SEQUENCE [LARGE SCALE GENOMIC DNA]</scope>
    <source>
        <strain evidence="4 5">BA0156</strain>
    </source>
</reference>
<feature type="signal peptide" evidence="2">
    <location>
        <begin position="1"/>
        <end position="29"/>
    </location>
</feature>
<dbReference type="Gene3D" id="1.10.530.10">
    <property type="match status" value="1"/>
</dbReference>
<dbReference type="Pfam" id="PF01464">
    <property type="entry name" value="SLT"/>
    <property type="match status" value="1"/>
</dbReference>
<dbReference type="EMBL" id="CP049989">
    <property type="protein sequence ID" value="QIM54484.1"/>
    <property type="molecule type" value="Genomic_DNA"/>
</dbReference>
<proteinExistence type="inferred from homology"/>
<dbReference type="InterPro" id="IPR023346">
    <property type="entry name" value="Lysozyme-like_dom_sf"/>
</dbReference>
<keyword evidence="2" id="KW-0732">Signal</keyword>
<dbReference type="CDD" id="cd00254">
    <property type="entry name" value="LT-like"/>
    <property type="match status" value="1"/>
</dbReference>
<organism evidence="4 5">
    <name type="scientific">Hydrogenophaga crocea</name>
    <dbReference type="NCBI Taxonomy" id="2716225"/>
    <lineage>
        <taxon>Bacteria</taxon>
        <taxon>Pseudomonadati</taxon>
        <taxon>Pseudomonadota</taxon>
        <taxon>Betaproteobacteria</taxon>
        <taxon>Burkholderiales</taxon>
        <taxon>Comamonadaceae</taxon>
        <taxon>Hydrogenophaga</taxon>
    </lineage>
</organism>
<dbReference type="PANTHER" id="PTHR37423:SF2">
    <property type="entry name" value="MEMBRANE-BOUND LYTIC MUREIN TRANSGLYCOSYLASE C"/>
    <property type="match status" value="1"/>
</dbReference>
<dbReference type="AlphaFoldDB" id="A0A6G8IMS6"/>
<evidence type="ECO:0000259" key="3">
    <source>
        <dbReference type="Pfam" id="PF01464"/>
    </source>
</evidence>
<protein>
    <submittedName>
        <fullName evidence="4">Lytic transglycosylase domain-containing protein</fullName>
    </submittedName>
</protein>
<dbReference type="PROSITE" id="PS51318">
    <property type="entry name" value="TAT"/>
    <property type="match status" value="1"/>
</dbReference>
<dbReference type="KEGG" id="hcz:G9Q37_21100"/>
<feature type="domain" description="Transglycosylase SLT" evidence="3">
    <location>
        <begin position="98"/>
        <end position="189"/>
    </location>
</feature>
<sequence>MKPGRWSRRDSLLGLASLGASAWLPPAHAGQVEEPLADAVRGALRMSIEAAGPPNHELLPLPSRQRYARWERDLAPRLARQKSHPLEREEFLRTVWYYAVRQGLDPTLVMGVVQVESAFRKYAVSSVGARGYMQVMPFWARLIGNGDAGVLFDLNANISFGCTILRHYLDRERGDTFLALGRYNGSRGRAPYPNSVYVAMRRWAHPDA</sequence>
<accession>A0A6G8IMS6</accession>
<feature type="chain" id="PRO_5026066531" evidence="2">
    <location>
        <begin position="30"/>
        <end position="208"/>
    </location>
</feature>
<evidence type="ECO:0000313" key="5">
    <source>
        <dbReference type="Proteomes" id="UP000503162"/>
    </source>
</evidence>
<evidence type="ECO:0000256" key="2">
    <source>
        <dbReference type="SAM" id="SignalP"/>
    </source>
</evidence>
<evidence type="ECO:0000256" key="1">
    <source>
        <dbReference type="ARBA" id="ARBA00007734"/>
    </source>
</evidence>
<dbReference type="InterPro" id="IPR008258">
    <property type="entry name" value="Transglycosylase_SLT_dom_1"/>
</dbReference>
<keyword evidence="5" id="KW-1185">Reference proteome</keyword>
<dbReference type="SUPFAM" id="SSF53955">
    <property type="entry name" value="Lysozyme-like"/>
    <property type="match status" value="1"/>
</dbReference>
<dbReference type="RefSeq" id="WP_166230514.1">
    <property type="nucleotide sequence ID" value="NZ_CP049989.1"/>
</dbReference>
<name>A0A6G8IMS6_9BURK</name>
<gene>
    <name evidence="4" type="ORF">G9Q37_21100</name>
</gene>